<evidence type="ECO:0000313" key="3">
    <source>
        <dbReference type="Proteomes" id="UP000800200"/>
    </source>
</evidence>
<feature type="signal peptide" evidence="1">
    <location>
        <begin position="1"/>
        <end position="29"/>
    </location>
</feature>
<protein>
    <submittedName>
        <fullName evidence="2">Uncharacterized protein</fullName>
    </submittedName>
</protein>
<dbReference type="AlphaFoldDB" id="A0A6A6DJB2"/>
<proteinExistence type="predicted"/>
<evidence type="ECO:0000313" key="2">
    <source>
        <dbReference type="EMBL" id="KAF2179561.1"/>
    </source>
</evidence>
<feature type="chain" id="PRO_5025650497" evidence="1">
    <location>
        <begin position="30"/>
        <end position="121"/>
    </location>
</feature>
<reference evidence="2" key="1">
    <citation type="journal article" date="2020" name="Stud. Mycol.">
        <title>101 Dothideomycetes genomes: a test case for predicting lifestyles and emergence of pathogens.</title>
        <authorList>
            <person name="Haridas S."/>
            <person name="Albert R."/>
            <person name="Binder M."/>
            <person name="Bloem J."/>
            <person name="Labutti K."/>
            <person name="Salamov A."/>
            <person name="Andreopoulos B."/>
            <person name="Baker S."/>
            <person name="Barry K."/>
            <person name="Bills G."/>
            <person name="Bluhm B."/>
            <person name="Cannon C."/>
            <person name="Castanera R."/>
            <person name="Culley D."/>
            <person name="Daum C."/>
            <person name="Ezra D."/>
            <person name="Gonzalez J."/>
            <person name="Henrissat B."/>
            <person name="Kuo A."/>
            <person name="Liang C."/>
            <person name="Lipzen A."/>
            <person name="Lutzoni F."/>
            <person name="Magnuson J."/>
            <person name="Mondo S."/>
            <person name="Nolan M."/>
            <person name="Ohm R."/>
            <person name="Pangilinan J."/>
            <person name="Park H.-J."/>
            <person name="Ramirez L."/>
            <person name="Alfaro M."/>
            <person name="Sun H."/>
            <person name="Tritt A."/>
            <person name="Yoshinaga Y."/>
            <person name="Zwiers L.-H."/>
            <person name="Turgeon B."/>
            <person name="Goodwin S."/>
            <person name="Spatafora J."/>
            <person name="Crous P."/>
            <person name="Grigoriev I."/>
        </authorList>
    </citation>
    <scope>NUCLEOTIDE SEQUENCE</scope>
    <source>
        <strain evidence="2">CBS 207.26</strain>
    </source>
</reference>
<keyword evidence="3" id="KW-1185">Reference proteome</keyword>
<sequence length="121" mass="13422">MVMHSPVIAFFAAILFHQSTSLLSAGVSAMEPTPITQLLTSWTDLSVEVDVEDFGAPAGSAKVVKWFLGEVKQRFDEPNDPLQPFVLVYPRLEILLWHLRSIKSATTQQSSYNTTARNLSS</sequence>
<accession>A0A6A6DJB2</accession>
<gene>
    <name evidence="2" type="ORF">K469DRAFT_693936</name>
</gene>
<organism evidence="2 3">
    <name type="scientific">Zopfia rhizophila CBS 207.26</name>
    <dbReference type="NCBI Taxonomy" id="1314779"/>
    <lineage>
        <taxon>Eukaryota</taxon>
        <taxon>Fungi</taxon>
        <taxon>Dikarya</taxon>
        <taxon>Ascomycota</taxon>
        <taxon>Pezizomycotina</taxon>
        <taxon>Dothideomycetes</taxon>
        <taxon>Dothideomycetes incertae sedis</taxon>
        <taxon>Zopfiaceae</taxon>
        <taxon>Zopfia</taxon>
    </lineage>
</organism>
<name>A0A6A6DJB2_9PEZI</name>
<dbReference type="Proteomes" id="UP000800200">
    <property type="component" value="Unassembled WGS sequence"/>
</dbReference>
<dbReference type="EMBL" id="ML994665">
    <property type="protein sequence ID" value="KAF2179561.1"/>
    <property type="molecule type" value="Genomic_DNA"/>
</dbReference>
<keyword evidence="1" id="KW-0732">Signal</keyword>
<evidence type="ECO:0000256" key="1">
    <source>
        <dbReference type="SAM" id="SignalP"/>
    </source>
</evidence>